<dbReference type="Gene3D" id="3.40.50.2000">
    <property type="entry name" value="Glycogen Phosphorylase B"/>
    <property type="match status" value="2"/>
</dbReference>
<dbReference type="Pfam" id="PF00534">
    <property type="entry name" value="Glycos_transf_1"/>
    <property type="match status" value="1"/>
</dbReference>
<dbReference type="EMBL" id="JAVDWQ010000022">
    <property type="protein sequence ID" value="MDR7212357.1"/>
    <property type="molecule type" value="Genomic_DNA"/>
</dbReference>
<evidence type="ECO:0000313" key="2">
    <source>
        <dbReference type="EMBL" id="MDR7212357.1"/>
    </source>
</evidence>
<dbReference type="SUPFAM" id="SSF53756">
    <property type="entry name" value="UDP-Glycosyltransferase/glycogen phosphorylase"/>
    <property type="match status" value="1"/>
</dbReference>
<proteinExistence type="predicted"/>
<gene>
    <name evidence="2" type="ORF">J2W48_004318</name>
</gene>
<protein>
    <submittedName>
        <fullName evidence="2">Glycosyltransferase involved in cell wall biosynthesis</fullName>
    </submittedName>
</protein>
<evidence type="ECO:0000313" key="3">
    <source>
        <dbReference type="Proteomes" id="UP001269081"/>
    </source>
</evidence>
<organism evidence="2 3">
    <name type="scientific">Flavobacterium piscis</name>
    <dbReference type="NCBI Taxonomy" id="1114874"/>
    <lineage>
        <taxon>Bacteria</taxon>
        <taxon>Pseudomonadati</taxon>
        <taxon>Bacteroidota</taxon>
        <taxon>Flavobacteriia</taxon>
        <taxon>Flavobacteriales</taxon>
        <taxon>Flavobacteriaceae</taxon>
        <taxon>Flavobacterium</taxon>
    </lineage>
</organism>
<dbReference type="InterPro" id="IPR008928">
    <property type="entry name" value="6-hairpin_glycosidase_sf"/>
</dbReference>
<accession>A0ABU1YDP4</accession>
<dbReference type="PANTHER" id="PTHR12526">
    <property type="entry name" value="GLYCOSYLTRANSFERASE"/>
    <property type="match status" value="1"/>
</dbReference>
<dbReference type="PANTHER" id="PTHR12526:SF572">
    <property type="entry name" value="BLL5144 PROTEIN"/>
    <property type="match status" value="1"/>
</dbReference>
<dbReference type="Proteomes" id="UP001269081">
    <property type="component" value="Unassembled WGS sequence"/>
</dbReference>
<name>A0ABU1YDP4_9FLAO</name>
<evidence type="ECO:0000259" key="1">
    <source>
        <dbReference type="Pfam" id="PF00534"/>
    </source>
</evidence>
<reference evidence="2 3" key="1">
    <citation type="submission" date="2023-07" db="EMBL/GenBank/DDBJ databases">
        <title>Sorghum-associated microbial communities from plants grown in Nebraska, USA.</title>
        <authorList>
            <person name="Schachtman D."/>
        </authorList>
    </citation>
    <scope>NUCLEOTIDE SEQUENCE [LARGE SCALE GENOMIC DNA]</scope>
    <source>
        <strain evidence="2 3">4129</strain>
    </source>
</reference>
<sequence length="757" mass="85549">MKTLQTKSKIIFMSTYPPTQCGIATYTLDSIKGIEDVFGKSVTCEICELVDKPKSNPTQAYTLNTKNKEEYAKVAEQINEDETVKLVHIQHEFGLFGGNYGDFLLDFLNGIKKPVTFTFHSVIPNPNNELKTFVRLLLSYSNSIFVMTNQSEEILIRDYGIEKGIITYVPHGTHVVVYDLPFHAKQKFNIEDRLVLSTFGLLGEGKNIETGLKALPKIIENTPNVLYLIIGRTHPNLVIDGVDTYREKLEQMVDDLNLRNHVQFINAYLDTDQLLEYLKATDIYMFTSKDPNQAVSGTFSYAMSCACPIVASKIPHTLEVLSSDSGILVDIGNENQFAEAAIKLLSDENLREDMGINAFRKTCASSWENVAIAHMNIYKKLFDDATKVQYSYPTIQLDHIKKMTTNLGIIQFSKISVPDLSSGYTLDDNARALIAFCMHYKQTEDKSDLPYILIYLDFIQRCQKPGGDFINYVDEHNREHIEQNAEVNLEDSNARGVWALGTLLSISDILPEAIVHKASTCLLNSLPWAETIQSPRSIGFATKGLYLYNSVAPNLYVSAIINKLNAKLVSNYEIHATKDWKWFENYLTYGNGVLPESMLYAYLVTNKPIYKKIALESLDFLLSKMFTANGFKVISNDGWYHKDSEPQQFGEQPIDVSYTIQTLNAFYKAFKNPVHKQYMNTAFNWFLGKNHLGQIMYNPVSGGGYDGLEKENVNLNQGAESTICYLTARLLMEDFKTTSEGKVIDLIKTKADLIINS</sequence>
<dbReference type="SUPFAM" id="SSF48208">
    <property type="entry name" value="Six-hairpin glycosidases"/>
    <property type="match status" value="1"/>
</dbReference>
<dbReference type="RefSeq" id="WP_310283970.1">
    <property type="nucleotide sequence ID" value="NZ_JAVDWQ010000022.1"/>
</dbReference>
<feature type="domain" description="Glycosyl transferase family 1" evidence="1">
    <location>
        <begin position="185"/>
        <end position="359"/>
    </location>
</feature>
<dbReference type="InterPro" id="IPR001296">
    <property type="entry name" value="Glyco_trans_1"/>
</dbReference>
<comment type="caution">
    <text evidence="2">The sequence shown here is derived from an EMBL/GenBank/DDBJ whole genome shotgun (WGS) entry which is preliminary data.</text>
</comment>
<keyword evidence="3" id="KW-1185">Reference proteome</keyword>